<name>A0A0C9WZU1_9AGAR</name>
<evidence type="ECO:0000313" key="1">
    <source>
        <dbReference type="EMBL" id="KIK05350.1"/>
    </source>
</evidence>
<dbReference type="EMBL" id="KN838561">
    <property type="protein sequence ID" value="KIK05350.1"/>
    <property type="molecule type" value="Genomic_DNA"/>
</dbReference>
<organism evidence="1 2">
    <name type="scientific">Laccaria amethystina LaAM-08-1</name>
    <dbReference type="NCBI Taxonomy" id="1095629"/>
    <lineage>
        <taxon>Eukaryota</taxon>
        <taxon>Fungi</taxon>
        <taxon>Dikarya</taxon>
        <taxon>Basidiomycota</taxon>
        <taxon>Agaricomycotina</taxon>
        <taxon>Agaricomycetes</taxon>
        <taxon>Agaricomycetidae</taxon>
        <taxon>Agaricales</taxon>
        <taxon>Agaricineae</taxon>
        <taxon>Hydnangiaceae</taxon>
        <taxon>Laccaria</taxon>
    </lineage>
</organism>
<keyword evidence="2" id="KW-1185">Reference proteome</keyword>
<reference evidence="1 2" key="1">
    <citation type="submission" date="2014-04" db="EMBL/GenBank/DDBJ databases">
        <authorList>
            <consortium name="DOE Joint Genome Institute"/>
            <person name="Kuo A."/>
            <person name="Kohler A."/>
            <person name="Nagy L.G."/>
            <person name="Floudas D."/>
            <person name="Copeland A."/>
            <person name="Barry K.W."/>
            <person name="Cichocki N."/>
            <person name="Veneault-Fourrey C."/>
            <person name="LaButti K."/>
            <person name="Lindquist E.A."/>
            <person name="Lipzen A."/>
            <person name="Lundell T."/>
            <person name="Morin E."/>
            <person name="Murat C."/>
            <person name="Sun H."/>
            <person name="Tunlid A."/>
            <person name="Henrissat B."/>
            <person name="Grigoriev I.V."/>
            <person name="Hibbett D.S."/>
            <person name="Martin F."/>
            <person name="Nordberg H.P."/>
            <person name="Cantor M.N."/>
            <person name="Hua S.X."/>
        </authorList>
    </citation>
    <scope>NUCLEOTIDE SEQUENCE [LARGE SCALE GENOMIC DNA]</scope>
    <source>
        <strain evidence="1 2">LaAM-08-1</strain>
    </source>
</reference>
<sequence length="57" mass="5816">NGGAGPSLSTVGARRLGVGGRRRPYALAIRGWGWCVGGRSLLFVGAGRFSSALGSRL</sequence>
<dbReference type="AlphaFoldDB" id="A0A0C9WZU1"/>
<dbReference type="Proteomes" id="UP000054477">
    <property type="component" value="Unassembled WGS sequence"/>
</dbReference>
<reference evidence="2" key="2">
    <citation type="submission" date="2015-01" db="EMBL/GenBank/DDBJ databases">
        <title>Evolutionary Origins and Diversification of the Mycorrhizal Mutualists.</title>
        <authorList>
            <consortium name="DOE Joint Genome Institute"/>
            <consortium name="Mycorrhizal Genomics Consortium"/>
            <person name="Kohler A."/>
            <person name="Kuo A."/>
            <person name="Nagy L.G."/>
            <person name="Floudas D."/>
            <person name="Copeland A."/>
            <person name="Barry K.W."/>
            <person name="Cichocki N."/>
            <person name="Veneault-Fourrey C."/>
            <person name="LaButti K."/>
            <person name="Lindquist E.A."/>
            <person name="Lipzen A."/>
            <person name="Lundell T."/>
            <person name="Morin E."/>
            <person name="Murat C."/>
            <person name="Riley R."/>
            <person name="Ohm R."/>
            <person name="Sun H."/>
            <person name="Tunlid A."/>
            <person name="Henrissat B."/>
            <person name="Grigoriev I.V."/>
            <person name="Hibbett D.S."/>
            <person name="Martin F."/>
        </authorList>
    </citation>
    <scope>NUCLEOTIDE SEQUENCE [LARGE SCALE GENOMIC DNA]</scope>
    <source>
        <strain evidence="2">LaAM-08-1</strain>
    </source>
</reference>
<accession>A0A0C9WZU1</accession>
<proteinExistence type="predicted"/>
<gene>
    <name evidence="1" type="ORF">K443DRAFT_3998</name>
</gene>
<feature type="non-terminal residue" evidence="1">
    <location>
        <position position="1"/>
    </location>
</feature>
<protein>
    <submittedName>
        <fullName evidence="1">Uncharacterized protein</fullName>
    </submittedName>
</protein>
<dbReference type="HOGENOM" id="CLU_3002024_0_0_1"/>
<evidence type="ECO:0000313" key="2">
    <source>
        <dbReference type="Proteomes" id="UP000054477"/>
    </source>
</evidence>